<dbReference type="RefSeq" id="WP_230792545.1">
    <property type="nucleotide sequence ID" value="NZ_JAJNCO010000024.1"/>
</dbReference>
<dbReference type="EMBL" id="JAJNCO010000024">
    <property type="protein sequence ID" value="MCD2114588.1"/>
    <property type="molecule type" value="Genomic_DNA"/>
</dbReference>
<dbReference type="PANTHER" id="PTHR33178">
    <property type="match status" value="1"/>
</dbReference>
<comment type="caution">
    <text evidence="3">The sequence shown here is derived from an EMBL/GenBank/DDBJ whole genome shotgun (WGS) entry which is preliminary data.</text>
</comment>
<evidence type="ECO:0000259" key="2">
    <source>
        <dbReference type="PROSITE" id="PS51502"/>
    </source>
</evidence>
<proteinExistence type="predicted"/>
<comment type="subunit">
    <text evidence="1">Homodimer.</text>
</comment>
<reference evidence="3" key="1">
    <citation type="submission" date="2021-11" db="EMBL/GenBank/DDBJ databases">
        <title>Development of a sustainable strategy for remediation of hydrocarbon-contaminated territories based on the waste exchange concept.</title>
        <authorList>
            <person name="Elkin A."/>
        </authorList>
    </citation>
    <scope>NUCLEOTIDE SEQUENCE</scope>
    <source>
        <strain evidence="3">IEGM 757</strain>
    </source>
</reference>
<dbReference type="Proteomes" id="UP001198630">
    <property type="component" value="Unassembled WGS sequence"/>
</dbReference>
<dbReference type="PANTHER" id="PTHR33178:SF10">
    <property type="entry name" value="STRESS-RESPONSE A_B BARREL DOMAIN-CONTAINING PROTEIN"/>
    <property type="match status" value="1"/>
</dbReference>
<evidence type="ECO:0000313" key="4">
    <source>
        <dbReference type="Proteomes" id="UP001198630"/>
    </source>
</evidence>
<accession>A0AAW4XNM9</accession>
<evidence type="ECO:0000313" key="3">
    <source>
        <dbReference type="EMBL" id="MCD2114588.1"/>
    </source>
</evidence>
<dbReference type="PROSITE" id="PS51502">
    <property type="entry name" value="S_R_A_B_BARREL"/>
    <property type="match status" value="1"/>
</dbReference>
<dbReference type="Pfam" id="PF07876">
    <property type="entry name" value="Dabb"/>
    <property type="match status" value="1"/>
</dbReference>
<gene>
    <name evidence="3" type="ORF">LQ384_26140</name>
</gene>
<organism evidence="3 4">
    <name type="scientific">Rhodococcus rhodochrous</name>
    <dbReference type="NCBI Taxonomy" id="1829"/>
    <lineage>
        <taxon>Bacteria</taxon>
        <taxon>Bacillati</taxon>
        <taxon>Actinomycetota</taxon>
        <taxon>Actinomycetes</taxon>
        <taxon>Mycobacteriales</taxon>
        <taxon>Nocardiaceae</taxon>
        <taxon>Rhodococcus</taxon>
    </lineage>
</organism>
<dbReference type="SUPFAM" id="SSF54909">
    <property type="entry name" value="Dimeric alpha+beta barrel"/>
    <property type="match status" value="1"/>
</dbReference>
<evidence type="ECO:0000256" key="1">
    <source>
        <dbReference type="ARBA" id="ARBA00011738"/>
    </source>
</evidence>
<sequence length="99" mass="11613">MIRHTVAWKFREGVDAQTEYSVLEELSRFPEEFPAMRGWTIGPNLSDRDDTYTHAFTVDFDTEDELQAYLRSEQHEMYVATRWREVVAARAIVTLEILG</sequence>
<feature type="domain" description="Stress-response A/B barrel" evidence="2">
    <location>
        <begin position="2"/>
        <end position="95"/>
    </location>
</feature>
<protein>
    <submittedName>
        <fullName evidence="3">Dabb family protein</fullName>
    </submittedName>
</protein>
<dbReference type="InterPro" id="IPR013097">
    <property type="entry name" value="Dabb"/>
</dbReference>
<name>A0AAW4XNM9_RHORH</name>
<dbReference type="InterPro" id="IPR011008">
    <property type="entry name" value="Dimeric_a/b-barrel"/>
</dbReference>
<dbReference type="InterPro" id="IPR044662">
    <property type="entry name" value="HS1/DABB1-like"/>
</dbReference>
<dbReference type="SMART" id="SM00886">
    <property type="entry name" value="Dabb"/>
    <property type="match status" value="1"/>
</dbReference>
<dbReference type="AlphaFoldDB" id="A0AAW4XNM9"/>
<dbReference type="Gene3D" id="3.30.70.100">
    <property type="match status" value="1"/>
</dbReference>